<dbReference type="CDD" id="cd02440">
    <property type="entry name" value="AdoMet_MTases"/>
    <property type="match status" value="1"/>
</dbReference>
<dbReference type="PANTHER" id="PTHR43591:SF24">
    <property type="entry name" value="2-METHOXY-6-POLYPRENYL-1,4-BENZOQUINOL METHYLASE, MITOCHONDRIAL"/>
    <property type="match status" value="1"/>
</dbReference>
<dbReference type="Gene3D" id="3.40.50.150">
    <property type="entry name" value="Vaccinia Virus protein VP39"/>
    <property type="match status" value="1"/>
</dbReference>
<dbReference type="PANTHER" id="PTHR43591">
    <property type="entry name" value="METHYLTRANSFERASE"/>
    <property type="match status" value="1"/>
</dbReference>
<dbReference type="Proteomes" id="UP001241092">
    <property type="component" value="Chromosome"/>
</dbReference>
<evidence type="ECO:0000313" key="2">
    <source>
        <dbReference type="EMBL" id="BDY26690.1"/>
    </source>
</evidence>
<accession>A0AAI8TQH8</accession>
<gene>
    <name evidence="2" type="primary">dnrC</name>
    <name evidence="2" type="ORF">hbim_00605</name>
</gene>
<evidence type="ECO:0000313" key="3">
    <source>
        <dbReference type="Proteomes" id="UP001241092"/>
    </source>
</evidence>
<dbReference type="InterPro" id="IPR029063">
    <property type="entry name" value="SAM-dependent_MTases_sf"/>
</dbReference>
<organism evidence="2 3">
    <name type="scientific">Mycolicibacterium mageritense</name>
    <name type="common">Mycobacterium mageritense</name>
    <dbReference type="NCBI Taxonomy" id="53462"/>
    <lineage>
        <taxon>Bacteria</taxon>
        <taxon>Bacillati</taxon>
        <taxon>Actinomycetota</taxon>
        <taxon>Actinomycetes</taxon>
        <taxon>Mycobacteriales</taxon>
        <taxon>Mycobacteriaceae</taxon>
        <taxon>Mycolicibacterium</taxon>
    </lineage>
</organism>
<keyword evidence="2" id="KW-0808">Transferase</keyword>
<dbReference type="EMBL" id="AP027452">
    <property type="protein sequence ID" value="BDY26690.1"/>
    <property type="molecule type" value="Genomic_DNA"/>
</dbReference>
<proteinExistence type="predicted"/>
<dbReference type="GO" id="GO:0032259">
    <property type="term" value="P:methylation"/>
    <property type="evidence" value="ECO:0007669"/>
    <property type="project" value="UniProtKB-KW"/>
</dbReference>
<dbReference type="Pfam" id="PF08241">
    <property type="entry name" value="Methyltransf_11"/>
    <property type="match status" value="1"/>
</dbReference>
<evidence type="ECO:0000259" key="1">
    <source>
        <dbReference type="Pfam" id="PF08241"/>
    </source>
</evidence>
<dbReference type="SUPFAM" id="SSF53335">
    <property type="entry name" value="S-adenosyl-L-methionine-dependent methyltransferases"/>
    <property type="match status" value="1"/>
</dbReference>
<feature type="domain" description="Methyltransferase type 11" evidence="1">
    <location>
        <begin position="45"/>
        <end position="141"/>
    </location>
</feature>
<dbReference type="RefSeq" id="WP_286213419.1">
    <property type="nucleotide sequence ID" value="NZ_AP027452.1"/>
</dbReference>
<dbReference type="AlphaFoldDB" id="A0AAI8TQH8"/>
<protein>
    <submittedName>
        <fullName evidence="2">Aklanonic acid methyltransferase DnrC</fullName>
        <ecNumber evidence="2">2.1.1.288</ecNumber>
    </submittedName>
</protein>
<sequence length="273" mass="29884">MTDTEAVRALFNELAPDYDQYLNFFATFGSELVGHCGLKSGQHVLDIGAGRGAVTIPAARAVGGGGRVVAIDNAEAMVAALTRHCARLPQVDVRMMDAHDLQFENSSFDVVTCGFVLHFLDDPVQAIREAHRVLRTGGRLAYCGPPTEAAESEKHDAAWDFYPELMREMAGRSGDSGRPELFTPPPRPLSTLCTEAGFATVDHHRASTKFTFRDPEHYWSWSMSHGFRGFVDSLGTELAAEFRDRLFAGLRTLHDAGGITVEPNVVFTVAVKQ</sequence>
<keyword evidence="2" id="KW-0489">Methyltransferase</keyword>
<reference evidence="2" key="1">
    <citation type="submission" date="2023-03" db="EMBL/GenBank/DDBJ databases">
        <title>Draft genome sequence of a Mycolicibacterium mageritense strain H4_3_1 isolated from a hybrid biological-inorganic system reactor.</title>
        <authorList>
            <person name="Feng X."/>
            <person name="Kazama D."/>
            <person name="Sato K."/>
            <person name="Kobayashi H."/>
        </authorList>
    </citation>
    <scope>NUCLEOTIDE SEQUENCE</scope>
    <source>
        <strain evidence="2">H4_3_1</strain>
    </source>
</reference>
<dbReference type="InterPro" id="IPR013216">
    <property type="entry name" value="Methyltransf_11"/>
</dbReference>
<dbReference type="EC" id="2.1.1.288" evidence="2"/>
<dbReference type="GO" id="GO:0008757">
    <property type="term" value="F:S-adenosylmethionine-dependent methyltransferase activity"/>
    <property type="evidence" value="ECO:0007669"/>
    <property type="project" value="InterPro"/>
</dbReference>
<name>A0AAI8TQH8_MYCME</name>